<dbReference type="OrthoDB" id="5066999at2"/>
<evidence type="ECO:0000313" key="2">
    <source>
        <dbReference type="EMBL" id="QEN00021.1"/>
    </source>
</evidence>
<accession>A0A5C1PXS3</accession>
<dbReference type="Proteomes" id="UP000323522">
    <property type="component" value="Chromosome"/>
</dbReference>
<reference evidence="1 4" key="2">
    <citation type="submission" date="2024-06" db="EMBL/GenBank/DDBJ databases">
        <title>Genomic Encyclopedia of Type Strains, Phase IV (KMG-IV): sequencing the most valuable type-strain genomes for metagenomic binning, comparative biology and taxonomic classification.</title>
        <authorList>
            <person name="Goeker M."/>
        </authorList>
    </citation>
    <scope>NUCLEOTIDE SEQUENCE [LARGE SCALE GENOMIC DNA]</scope>
    <source>
        <strain evidence="1 4">D-501</strain>
    </source>
</reference>
<dbReference type="EMBL" id="CP035708">
    <property type="protein sequence ID" value="QEN00021.1"/>
    <property type="molecule type" value="Genomic_DNA"/>
</dbReference>
<evidence type="ECO:0000313" key="3">
    <source>
        <dbReference type="Proteomes" id="UP000323522"/>
    </source>
</evidence>
<dbReference type="SUPFAM" id="SSF141452">
    <property type="entry name" value="Hcp1-like"/>
    <property type="match status" value="1"/>
</dbReference>
<keyword evidence="4" id="KW-1185">Reference proteome</keyword>
<protein>
    <submittedName>
        <fullName evidence="1">Type VI secretion system secreted protein Hcp</fullName>
    </submittedName>
    <submittedName>
        <fullName evidence="2">Type VI secretion system tube protein Hcp</fullName>
    </submittedName>
</protein>
<dbReference type="NCBIfam" id="TIGR03344">
    <property type="entry name" value="VI_effect_Hcp1"/>
    <property type="match status" value="1"/>
</dbReference>
<proteinExistence type="predicted"/>
<dbReference type="Gene3D" id="2.30.110.20">
    <property type="entry name" value="Hcp1-like"/>
    <property type="match status" value="1"/>
</dbReference>
<dbReference type="InterPro" id="IPR036624">
    <property type="entry name" value="Hcp1-lik_sf"/>
</dbReference>
<gene>
    <name evidence="1" type="ORF">ABIC99_002732</name>
    <name evidence="2" type="ORF">EWH46_03980</name>
</gene>
<dbReference type="EMBL" id="JBEPLS010000010">
    <property type="protein sequence ID" value="MET3604908.1"/>
    <property type="molecule type" value="Genomic_DNA"/>
</dbReference>
<dbReference type="AlphaFoldDB" id="A0A5C1PXS3"/>
<evidence type="ECO:0000313" key="4">
    <source>
        <dbReference type="Proteomes" id="UP001549111"/>
    </source>
</evidence>
<dbReference type="PANTHER" id="PTHR36152">
    <property type="entry name" value="CYTOPLASMIC PROTEIN-RELATED"/>
    <property type="match status" value="1"/>
</dbReference>
<dbReference type="KEGG" id="snn:EWH46_03980"/>
<dbReference type="InterPro" id="IPR053165">
    <property type="entry name" value="HSI-I_assembly_Hcp1"/>
</dbReference>
<evidence type="ECO:0000313" key="1">
    <source>
        <dbReference type="EMBL" id="MET3604908.1"/>
    </source>
</evidence>
<dbReference type="PANTHER" id="PTHR36152:SF1">
    <property type="entry name" value="UBIQUITIN-LIKE DOMAIN-CONTAINING PROTEIN"/>
    <property type="match status" value="1"/>
</dbReference>
<reference evidence="2 3" key="1">
    <citation type="submission" date="2019-02" db="EMBL/GenBank/DDBJ databases">
        <title>Complete Genome Sequence and Methylome Analysis of Sphaerotilus natans subsp. sulfidivorans D-507.</title>
        <authorList>
            <person name="Fomenkov A."/>
            <person name="Gridneva E."/>
            <person name="Smolyakov D."/>
            <person name="Dubinina G."/>
            <person name="Vincze T."/>
            <person name="Grabovich M."/>
            <person name="Roberts R.J."/>
        </authorList>
    </citation>
    <scope>NUCLEOTIDE SEQUENCE [LARGE SCALE GENOMIC DNA]</scope>
    <source>
        <strain evidence="2 3">D-507</strain>
    </source>
</reference>
<dbReference type="Pfam" id="PF05638">
    <property type="entry name" value="T6SS_HCP"/>
    <property type="match status" value="1"/>
</dbReference>
<dbReference type="RefSeq" id="WP_149502767.1">
    <property type="nucleotide sequence ID" value="NZ_CP035708.1"/>
</dbReference>
<name>A0A5C1PXS3_9BURK</name>
<dbReference type="InterPro" id="IPR008514">
    <property type="entry name" value="T6SS_Hcp"/>
</dbReference>
<dbReference type="Proteomes" id="UP001549111">
    <property type="component" value="Unassembled WGS sequence"/>
</dbReference>
<organism evidence="2 3">
    <name type="scientific">Sphaerotilus sulfidivorans</name>
    <dbReference type="NCBI Taxonomy" id="639200"/>
    <lineage>
        <taxon>Bacteria</taxon>
        <taxon>Pseudomonadati</taxon>
        <taxon>Pseudomonadota</taxon>
        <taxon>Betaproteobacteria</taxon>
        <taxon>Burkholderiales</taxon>
        <taxon>Sphaerotilaceae</taxon>
        <taxon>Sphaerotilus</taxon>
    </lineage>
</organism>
<sequence>MSTDTHIKFDGVDGEATHKDHKGQIEVLSWSWGAANASALAGGGSGKGKGEGHPFQFVHLYDKSSPVLAKHCAQGKHFASVVLTARKSGEGQKDYFKVTMKEVLINHIAPSGSQGGDITESVSMTYKDIEFSYKAQDDKGGLSGEVKFGWNLATTETR</sequence>